<reference evidence="1 2" key="1">
    <citation type="journal article" date="2022" name="Hortic Res">
        <title>A haplotype resolved chromosomal level avocado genome allows analysis of novel avocado genes.</title>
        <authorList>
            <person name="Nath O."/>
            <person name="Fletcher S.J."/>
            <person name="Hayward A."/>
            <person name="Shaw L.M."/>
            <person name="Masouleh A.K."/>
            <person name="Furtado A."/>
            <person name="Henry R.J."/>
            <person name="Mitter N."/>
        </authorList>
    </citation>
    <scope>NUCLEOTIDE SEQUENCE [LARGE SCALE GENOMIC DNA]</scope>
    <source>
        <strain evidence="2">cv. Hass</strain>
    </source>
</reference>
<keyword evidence="2" id="KW-1185">Reference proteome</keyword>
<organism evidence="1 2">
    <name type="scientific">Persea americana</name>
    <name type="common">Avocado</name>
    <dbReference type="NCBI Taxonomy" id="3435"/>
    <lineage>
        <taxon>Eukaryota</taxon>
        <taxon>Viridiplantae</taxon>
        <taxon>Streptophyta</taxon>
        <taxon>Embryophyta</taxon>
        <taxon>Tracheophyta</taxon>
        <taxon>Spermatophyta</taxon>
        <taxon>Magnoliopsida</taxon>
        <taxon>Magnoliidae</taxon>
        <taxon>Laurales</taxon>
        <taxon>Lauraceae</taxon>
        <taxon>Persea</taxon>
    </lineage>
</organism>
<comment type="caution">
    <text evidence="1">The sequence shown here is derived from an EMBL/GenBank/DDBJ whole genome shotgun (WGS) entry which is preliminary data.</text>
</comment>
<sequence>MGKEEVWAFVKTSVMFYTRLSGMVSVEIGGGVAMDAEQFGPLLDQETRNPRSCSDIVSNNEGDDANMGDEAKQAHTSRGEEDDADLLIFVERLGENKASSEENVLSLETREVCVWDGFFERSREMERWEGSLCVHGDGEGCAGRWWVLRVRKEFPPGTLDIAYRSMQK</sequence>
<dbReference type="Proteomes" id="UP001234297">
    <property type="component" value="Chromosome 7"/>
</dbReference>
<evidence type="ECO:0000313" key="1">
    <source>
        <dbReference type="EMBL" id="KAJ8630066.1"/>
    </source>
</evidence>
<protein>
    <submittedName>
        <fullName evidence="1">Uncharacterized protein</fullName>
    </submittedName>
</protein>
<proteinExistence type="predicted"/>
<dbReference type="EMBL" id="CM056815">
    <property type="protein sequence ID" value="KAJ8630066.1"/>
    <property type="molecule type" value="Genomic_DNA"/>
</dbReference>
<name>A0ACC2LA54_PERAE</name>
<gene>
    <name evidence="1" type="ORF">MRB53_023389</name>
</gene>
<evidence type="ECO:0000313" key="2">
    <source>
        <dbReference type="Proteomes" id="UP001234297"/>
    </source>
</evidence>
<accession>A0ACC2LA54</accession>